<dbReference type="InterPro" id="IPR009060">
    <property type="entry name" value="UBA-like_sf"/>
</dbReference>
<keyword evidence="5" id="KW-0963">Cytoplasm</keyword>
<dbReference type="SUPFAM" id="SSF46934">
    <property type="entry name" value="UBA-like"/>
    <property type="match status" value="1"/>
</dbReference>
<evidence type="ECO:0000256" key="2">
    <source>
        <dbReference type="ARBA" id="ARBA00016956"/>
    </source>
</evidence>
<protein>
    <recommendedName>
        <fullName evidence="2 5">Elongation factor Ts</fullName>
        <shortName evidence="5">EF-Ts</shortName>
    </recommendedName>
</protein>
<accession>A0A2H0V9B1</accession>
<evidence type="ECO:0000256" key="3">
    <source>
        <dbReference type="ARBA" id="ARBA00022768"/>
    </source>
</evidence>
<dbReference type="EMBL" id="PFAL01000012">
    <property type="protein sequence ID" value="PIR95694.1"/>
    <property type="molecule type" value="Genomic_DNA"/>
</dbReference>
<dbReference type="PROSITE" id="PS01126">
    <property type="entry name" value="EF_TS_1"/>
    <property type="match status" value="1"/>
</dbReference>
<dbReference type="Gene3D" id="1.10.8.10">
    <property type="entry name" value="DNA helicase RuvA subunit, C-terminal domain"/>
    <property type="match status" value="1"/>
</dbReference>
<dbReference type="SUPFAM" id="SSF54713">
    <property type="entry name" value="Elongation factor Ts (EF-Ts), dimerisation domain"/>
    <property type="match status" value="1"/>
</dbReference>
<evidence type="ECO:0000313" key="10">
    <source>
        <dbReference type="Proteomes" id="UP000229972"/>
    </source>
</evidence>
<dbReference type="CDD" id="cd14275">
    <property type="entry name" value="UBA_EF-Ts"/>
    <property type="match status" value="1"/>
</dbReference>
<evidence type="ECO:0000256" key="7">
    <source>
        <dbReference type="RuleBase" id="RU000643"/>
    </source>
</evidence>
<dbReference type="Proteomes" id="UP000229972">
    <property type="component" value="Unassembled WGS sequence"/>
</dbReference>
<comment type="caution">
    <text evidence="9">The sequence shown here is derived from an EMBL/GenBank/DDBJ whole genome shotgun (WGS) entry which is preliminary data.</text>
</comment>
<feature type="domain" description="Translation elongation factor EFTs/EF1B dimerisation" evidence="8">
    <location>
        <begin position="69"/>
        <end position="263"/>
    </location>
</feature>
<dbReference type="InterPro" id="IPR001816">
    <property type="entry name" value="Transl_elong_EFTs/EF1B"/>
</dbReference>
<feature type="region of interest" description="Involved in Mg(2+) ion dislocation from EF-Tu" evidence="5">
    <location>
        <begin position="77"/>
        <end position="80"/>
    </location>
</feature>
<dbReference type="InterPro" id="IPR018101">
    <property type="entry name" value="Transl_elong_Ts_CS"/>
</dbReference>
<gene>
    <name evidence="5" type="primary">tsf</name>
    <name evidence="9" type="ORF">COT93_01025</name>
</gene>
<dbReference type="PANTHER" id="PTHR11741">
    <property type="entry name" value="ELONGATION FACTOR TS"/>
    <property type="match status" value="1"/>
</dbReference>
<evidence type="ECO:0000256" key="4">
    <source>
        <dbReference type="ARBA" id="ARBA00022917"/>
    </source>
</evidence>
<dbReference type="InterPro" id="IPR014039">
    <property type="entry name" value="Transl_elong_EFTs/EF1B_dimer"/>
</dbReference>
<keyword evidence="4 5" id="KW-0648">Protein biosynthesis</keyword>
<dbReference type="Pfam" id="PF00889">
    <property type="entry name" value="EF_TS"/>
    <property type="match status" value="1"/>
</dbReference>
<comment type="similarity">
    <text evidence="1 5 6">Belongs to the EF-Ts family.</text>
</comment>
<dbReference type="HAMAP" id="MF_00050">
    <property type="entry name" value="EF_Ts"/>
    <property type="match status" value="1"/>
</dbReference>
<comment type="subcellular location">
    <subcellularLocation>
        <location evidence="5 7">Cytoplasm</location>
    </subcellularLocation>
</comment>
<dbReference type="PANTHER" id="PTHR11741:SF0">
    <property type="entry name" value="ELONGATION FACTOR TS, MITOCHONDRIAL"/>
    <property type="match status" value="1"/>
</dbReference>
<evidence type="ECO:0000313" key="9">
    <source>
        <dbReference type="EMBL" id="PIR95694.1"/>
    </source>
</evidence>
<dbReference type="GO" id="GO:0003746">
    <property type="term" value="F:translation elongation factor activity"/>
    <property type="evidence" value="ECO:0007669"/>
    <property type="project" value="UniProtKB-UniRule"/>
</dbReference>
<dbReference type="Gene3D" id="1.10.286.20">
    <property type="match status" value="1"/>
</dbReference>
<evidence type="ECO:0000256" key="5">
    <source>
        <dbReference type="HAMAP-Rule" id="MF_00050"/>
    </source>
</evidence>
<dbReference type="AlphaFoldDB" id="A0A2H0V9B1"/>
<reference evidence="10" key="1">
    <citation type="submission" date="2017-09" db="EMBL/GenBank/DDBJ databases">
        <title>Depth-based differentiation of microbial function through sediment-hosted aquifers and enrichment of novel symbionts in the deep terrestrial subsurface.</title>
        <authorList>
            <person name="Probst A.J."/>
            <person name="Ladd B."/>
            <person name="Jarett J.K."/>
            <person name="Geller-Mcgrath D.E."/>
            <person name="Sieber C.M.K."/>
            <person name="Emerson J.B."/>
            <person name="Anantharaman K."/>
            <person name="Thomas B.C."/>
            <person name="Malmstrom R."/>
            <person name="Stieglmeier M."/>
            <person name="Klingl A."/>
            <person name="Woyke T."/>
            <person name="Ryan C.M."/>
            <person name="Banfield J.F."/>
        </authorList>
    </citation>
    <scope>NUCLEOTIDE SEQUENCE [LARGE SCALE GENOMIC DNA]</scope>
</reference>
<dbReference type="InterPro" id="IPR036402">
    <property type="entry name" value="EF-Ts_dimer_sf"/>
</dbReference>
<evidence type="ECO:0000256" key="6">
    <source>
        <dbReference type="RuleBase" id="RU000642"/>
    </source>
</evidence>
<evidence type="ECO:0000256" key="1">
    <source>
        <dbReference type="ARBA" id="ARBA00005532"/>
    </source>
</evidence>
<name>A0A2H0V9B1_9BACT</name>
<dbReference type="PROSITE" id="PS01127">
    <property type="entry name" value="EF_TS_2"/>
    <property type="match status" value="1"/>
</dbReference>
<dbReference type="GO" id="GO:0005737">
    <property type="term" value="C:cytoplasm"/>
    <property type="evidence" value="ECO:0007669"/>
    <property type="project" value="UniProtKB-SubCell"/>
</dbReference>
<dbReference type="Gene3D" id="3.30.479.20">
    <property type="entry name" value="Elongation factor Ts, dimerisation domain"/>
    <property type="match status" value="2"/>
</dbReference>
<organism evidence="9 10">
    <name type="scientific">Candidatus Falkowbacteria bacterium CG10_big_fil_rev_8_21_14_0_10_37_18</name>
    <dbReference type="NCBI Taxonomy" id="1974562"/>
    <lineage>
        <taxon>Bacteria</taxon>
        <taxon>Candidatus Falkowiibacteriota</taxon>
    </lineage>
</organism>
<proteinExistence type="inferred from homology"/>
<sequence>MELIKQLREMTGAGIVDCKKALDEAGNDINKAVEILRKKGISKAAKRLDRDANEGIIKVAVSDDQTEAYAFELNSETDFVSRNEKFQALAEAILNLVKINKPANVEELLAMSMEGVTVKDTIATLSGTIGEKMDIKNFTTISGATVAAYSHLGGRMGVLVALDQADKADLAMDVAMQVAAANPKYILPSEVDPAEMEKEKDIYKEQLLKEGKPAEMVDKIVEGKMGKYYSEVCLMEQEYIKDDKKKIKDLLGSIKVLKFVRYSL</sequence>
<evidence type="ECO:0000259" key="8">
    <source>
        <dbReference type="Pfam" id="PF00889"/>
    </source>
</evidence>
<keyword evidence="3 5" id="KW-0251">Elongation factor</keyword>
<dbReference type="FunFam" id="1.10.8.10:FF:000001">
    <property type="entry name" value="Elongation factor Ts"/>
    <property type="match status" value="1"/>
</dbReference>
<dbReference type="NCBIfam" id="TIGR00116">
    <property type="entry name" value="tsf"/>
    <property type="match status" value="1"/>
</dbReference>
<comment type="function">
    <text evidence="5 6">Associates with the EF-Tu.GDP complex and induces the exchange of GDP to GTP. It remains bound to the aminoacyl-tRNA.EF-Tu.GTP complex up to the GTP hydrolysis stage on the ribosome.</text>
</comment>